<proteinExistence type="predicted"/>
<evidence type="ECO:0000256" key="3">
    <source>
        <dbReference type="SAM" id="MobiDB-lite"/>
    </source>
</evidence>
<protein>
    <submittedName>
        <fullName evidence="4">Calcium-binding protein</fullName>
    </submittedName>
</protein>
<dbReference type="RefSeq" id="WP_064790199.1">
    <property type="nucleotide sequence ID" value="NZ_CP031555.1"/>
</dbReference>
<dbReference type="PANTHER" id="PTHR38340:SF1">
    <property type="entry name" value="S-LAYER PROTEIN"/>
    <property type="match status" value="1"/>
</dbReference>
<reference evidence="4 5" key="1">
    <citation type="submission" date="2018-08" db="EMBL/GenBank/DDBJ databases">
        <title>Complete genome sequence of type strain Thalassospira indica MCCC 1A01103T, isolated from isolated from deep seawater of the Indian Ocean.</title>
        <authorList>
            <person name="Liu Y."/>
        </authorList>
    </citation>
    <scope>NUCLEOTIDE SEQUENCE [LARGE SCALE GENOMIC DNA]</scope>
    <source>
        <strain evidence="4 5">PB8BT</strain>
    </source>
</reference>
<evidence type="ECO:0000313" key="4">
    <source>
        <dbReference type="EMBL" id="AXO16809.1"/>
    </source>
</evidence>
<evidence type="ECO:0000256" key="1">
    <source>
        <dbReference type="ARBA" id="ARBA00004613"/>
    </source>
</evidence>
<dbReference type="Proteomes" id="UP000256971">
    <property type="component" value="Chromosome"/>
</dbReference>
<dbReference type="InterPro" id="IPR018511">
    <property type="entry name" value="Hemolysin-typ_Ca-bd_CS"/>
</dbReference>
<dbReference type="PRINTS" id="PR00313">
    <property type="entry name" value="CABNDNGRPT"/>
</dbReference>
<gene>
    <name evidence="4" type="ORF">DY252_09340</name>
</gene>
<dbReference type="PROSITE" id="PS00330">
    <property type="entry name" value="HEMOLYSIN_CALCIUM"/>
    <property type="match status" value="3"/>
</dbReference>
<feature type="region of interest" description="Disordered" evidence="3">
    <location>
        <begin position="1"/>
        <end position="21"/>
    </location>
</feature>
<dbReference type="InterPro" id="IPR050557">
    <property type="entry name" value="RTX_toxin/Mannuronan_C5-epim"/>
</dbReference>
<comment type="subcellular location">
    <subcellularLocation>
        <location evidence="1">Secreted</location>
    </subcellularLocation>
</comment>
<dbReference type="EMBL" id="CP031555">
    <property type="protein sequence ID" value="AXO16809.1"/>
    <property type="molecule type" value="Genomic_DNA"/>
</dbReference>
<dbReference type="SUPFAM" id="SSF51120">
    <property type="entry name" value="beta-Roll"/>
    <property type="match status" value="3"/>
</dbReference>
<name>A0ABM6Y4F2_9PROT</name>
<keyword evidence="2" id="KW-0964">Secreted</keyword>
<dbReference type="InterPro" id="IPR001343">
    <property type="entry name" value="Hemolysn_Ca-bd"/>
</dbReference>
<accession>A0ABM6Y4F2</accession>
<sequence>MVNYIVGTEGDDNLIGTEQDDRISGLEGDDYIRALGGNDSLSGGYRGPGNDTLDGGAGHDELDGGDGNDTLIGGPGNDELTGGPGADVIDGGPGRDEISFGYSRNPENQGVYVNLETGIGLGGDAEGDRYFNIEDIRDTTYGDVLIGDDGKNAFYQVYNRTDDGDVMQGQGGDDTFYAAASTDFSEDRTNIFDGGDGIDTISYIAGWGNDAPYGEHGPQPVINLATGTGRTGDHFISIENVDGSNQSDLIIGDEGDNRLVGNRGNDTIYGGDGDDTLFGENLYGEAGNDTLTGETRDVSLYGGDGHDTLRAGPGGNPVFGDNLLSGGAGNDWLEGNSGNDTFVFDAEASSRDRVVGFETGDSDETGNHPDTLLLTSDLQERSGITDFDSFLDHTTQTGDDLYVDFSNGDPWTFGVIIEDTDKDDLTADHVLFGNV</sequence>
<dbReference type="Gene3D" id="2.150.10.10">
    <property type="entry name" value="Serralysin-like metalloprotease, C-terminal"/>
    <property type="match status" value="4"/>
</dbReference>
<evidence type="ECO:0000313" key="5">
    <source>
        <dbReference type="Proteomes" id="UP000256971"/>
    </source>
</evidence>
<dbReference type="Pfam" id="PF00353">
    <property type="entry name" value="HemolysinCabind"/>
    <property type="match status" value="6"/>
</dbReference>
<dbReference type="PANTHER" id="PTHR38340">
    <property type="entry name" value="S-LAYER PROTEIN"/>
    <property type="match status" value="1"/>
</dbReference>
<dbReference type="InterPro" id="IPR011049">
    <property type="entry name" value="Serralysin-like_metalloprot_C"/>
</dbReference>
<feature type="region of interest" description="Disordered" evidence="3">
    <location>
        <begin position="38"/>
        <end position="89"/>
    </location>
</feature>
<evidence type="ECO:0000256" key="2">
    <source>
        <dbReference type="ARBA" id="ARBA00022525"/>
    </source>
</evidence>
<keyword evidence="5" id="KW-1185">Reference proteome</keyword>
<organism evidence="4 5">
    <name type="scientific">Thalassospira indica</name>
    <dbReference type="NCBI Taxonomy" id="1891279"/>
    <lineage>
        <taxon>Bacteria</taxon>
        <taxon>Pseudomonadati</taxon>
        <taxon>Pseudomonadota</taxon>
        <taxon>Alphaproteobacteria</taxon>
        <taxon>Rhodospirillales</taxon>
        <taxon>Thalassospiraceae</taxon>
        <taxon>Thalassospira</taxon>
    </lineage>
</organism>